<dbReference type="EMBL" id="LIST01000002">
    <property type="protein sequence ID" value="KOX97021.1"/>
    <property type="molecule type" value="Genomic_DNA"/>
</dbReference>
<dbReference type="SMART" id="SM00849">
    <property type="entry name" value="Lactamase_B"/>
    <property type="match status" value="1"/>
</dbReference>
<evidence type="ECO:0000313" key="4">
    <source>
        <dbReference type="EMBL" id="KOX97021.1"/>
    </source>
</evidence>
<keyword evidence="5" id="KW-1185">Reference proteome</keyword>
<keyword evidence="1 2" id="KW-0378">Hydrolase</keyword>
<dbReference type="Pfam" id="PF12706">
    <property type="entry name" value="Lactamase_B_2"/>
    <property type="match status" value="1"/>
</dbReference>
<dbReference type="CDD" id="cd06262">
    <property type="entry name" value="metallo-hydrolase-like_MBL-fold"/>
    <property type="match status" value="1"/>
</dbReference>
<protein>
    <recommendedName>
        <fullName evidence="2">UPF0173 metal-dependent hydrolase AMR74_06240</fullName>
    </recommendedName>
</protein>
<comment type="similarity">
    <text evidence="2">Belongs to the UPF0173 family.</text>
</comment>
<feature type="domain" description="Metallo-beta-lactamase" evidence="3">
    <location>
        <begin position="7"/>
        <end position="201"/>
    </location>
</feature>
<dbReference type="Proteomes" id="UP000037747">
    <property type="component" value="Unassembled WGS sequence"/>
</dbReference>
<evidence type="ECO:0000256" key="1">
    <source>
        <dbReference type="ARBA" id="ARBA00022801"/>
    </source>
</evidence>
<dbReference type="NCBIfam" id="NF001911">
    <property type="entry name" value="PRK00685.1"/>
    <property type="match status" value="1"/>
</dbReference>
<proteinExistence type="inferred from homology"/>
<dbReference type="AlphaFoldDB" id="A0A0M9AT70"/>
<dbReference type="SUPFAM" id="SSF56281">
    <property type="entry name" value="Metallo-hydrolase/oxidoreductase"/>
    <property type="match status" value="1"/>
</dbReference>
<name>A0A0M9AT70_9EURY</name>
<dbReference type="PANTHER" id="PTHR43546:SF3">
    <property type="entry name" value="UPF0173 METAL-DEPENDENT HYDROLASE MJ1163"/>
    <property type="match status" value="1"/>
</dbReference>
<organism evidence="4 5">
    <name type="scientific">Halorubrum tropicale</name>
    <dbReference type="NCBI Taxonomy" id="1765655"/>
    <lineage>
        <taxon>Archaea</taxon>
        <taxon>Methanobacteriati</taxon>
        <taxon>Methanobacteriota</taxon>
        <taxon>Stenosarchaea group</taxon>
        <taxon>Halobacteria</taxon>
        <taxon>Halobacteriales</taxon>
        <taxon>Haloferacaceae</taxon>
        <taxon>Halorubrum</taxon>
    </lineage>
</organism>
<dbReference type="GO" id="GO:0016787">
    <property type="term" value="F:hydrolase activity"/>
    <property type="evidence" value="ECO:0007669"/>
    <property type="project" value="UniProtKB-UniRule"/>
</dbReference>
<evidence type="ECO:0000259" key="3">
    <source>
        <dbReference type="SMART" id="SM00849"/>
    </source>
</evidence>
<dbReference type="RefSeq" id="WP_053771197.1">
    <property type="nucleotide sequence ID" value="NZ_LIST01000002.1"/>
</dbReference>
<comment type="caution">
    <text evidence="4">The sequence shown here is derived from an EMBL/GenBank/DDBJ whole genome shotgun (WGS) entry which is preliminary data.</text>
</comment>
<gene>
    <name evidence="4" type="ORF">AMR74_06240</name>
</gene>
<dbReference type="STRING" id="1765655.AMR74_06240"/>
<sequence>MELTWHGHSTWHVVVEDTELLIDPFFDNPKTDVDPADLDPDYLLLTHGHADHIGDAAEFPDATVVATPELTGYVQENFGHEHTLPAGGMNIGGTAECGDAWVTMVRADHSNGIENDPDYSAGMPTGFVVGDKKPTQESDPDCTTFYHAGDTGLMSEMVDVIAPYLEPDAAALPAGDHFTMGPAGAGIAADWVGADVVFPMHYDSFGPIEIETREFVNEVKAAGAAAEPVVLEGDETYTLD</sequence>
<dbReference type="PATRIC" id="fig|1705389.3.peg.3220"/>
<dbReference type="InterPro" id="IPR050114">
    <property type="entry name" value="UPF0173_UPF0282_UlaG_hydrolase"/>
</dbReference>
<dbReference type="HAMAP" id="MF_00457">
    <property type="entry name" value="UPF0173"/>
    <property type="match status" value="1"/>
</dbReference>
<dbReference type="PANTHER" id="PTHR43546">
    <property type="entry name" value="UPF0173 METAL-DEPENDENT HYDROLASE MJ1163-RELATED"/>
    <property type="match status" value="1"/>
</dbReference>
<evidence type="ECO:0000313" key="5">
    <source>
        <dbReference type="Proteomes" id="UP000037747"/>
    </source>
</evidence>
<dbReference type="InterPro" id="IPR036866">
    <property type="entry name" value="RibonucZ/Hydroxyglut_hydro"/>
</dbReference>
<reference evidence="4 5" key="1">
    <citation type="submission" date="2015-08" db="EMBL/GenBank/DDBJ databases">
        <title>Genomes of Isolates from Cabo Rojo, PR.</title>
        <authorList>
            <person name="Sanchez-Nieves R.L."/>
            <person name="Montalvo-Rodriguez R."/>
        </authorList>
    </citation>
    <scope>NUCLEOTIDE SEQUENCE [LARGE SCALE GENOMIC DNA]</scope>
    <source>
        <strain evidence="4 5">5</strain>
    </source>
</reference>
<accession>A0A0M9AT70</accession>
<dbReference type="OrthoDB" id="28313at2157"/>
<dbReference type="Gene3D" id="3.60.15.10">
    <property type="entry name" value="Ribonuclease Z/Hydroxyacylglutathione hydrolase-like"/>
    <property type="match status" value="1"/>
</dbReference>
<dbReference type="InterPro" id="IPR022877">
    <property type="entry name" value="UPF0173"/>
</dbReference>
<evidence type="ECO:0000256" key="2">
    <source>
        <dbReference type="HAMAP-Rule" id="MF_00457"/>
    </source>
</evidence>
<dbReference type="InterPro" id="IPR001279">
    <property type="entry name" value="Metallo-B-lactamas"/>
</dbReference>